<name>A0A7W2IBF0_9BURK</name>
<dbReference type="CDD" id="cd21120">
    <property type="entry name" value="SPASM_anSME"/>
    <property type="match status" value="1"/>
</dbReference>
<evidence type="ECO:0000256" key="7">
    <source>
        <dbReference type="ARBA" id="ARBA00023601"/>
    </source>
</evidence>
<dbReference type="AlphaFoldDB" id="A0A7W2IBF0"/>
<evidence type="ECO:0000256" key="4">
    <source>
        <dbReference type="ARBA" id="ARBA00022723"/>
    </source>
</evidence>
<dbReference type="InterPro" id="IPR058240">
    <property type="entry name" value="rSAM_sf"/>
</dbReference>
<dbReference type="InterPro" id="IPR013785">
    <property type="entry name" value="Aldolase_TIM"/>
</dbReference>
<dbReference type="PANTHER" id="PTHR43273">
    <property type="entry name" value="ANAEROBIC SULFATASE-MATURATING ENZYME HOMOLOG ASLB-RELATED"/>
    <property type="match status" value="1"/>
</dbReference>
<gene>
    <name evidence="9" type="ORF">H3H37_07425</name>
</gene>
<dbReference type="Gene3D" id="3.20.20.70">
    <property type="entry name" value="Aldolase class I"/>
    <property type="match status" value="1"/>
</dbReference>
<dbReference type="SFLD" id="SFLDF00285">
    <property type="entry name" value="anaerobic_Ser-type_sulfatase-m"/>
    <property type="match status" value="1"/>
</dbReference>
<keyword evidence="5" id="KW-0408">Iron</keyword>
<evidence type="ECO:0000259" key="8">
    <source>
        <dbReference type="PROSITE" id="PS51918"/>
    </source>
</evidence>
<dbReference type="InterPro" id="IPR023885">
    <property type="entry name" value="4Fe4S-binding_SPASM_dom"/>
</dbReference>
<dbReference type="InterPro" id="IPR047207">
    <property type="entry name" value="SPASM_anSME"/>
</dbReference>
<dbReference type="SFLD" id="SFLDG01067">
    <property type="entry name" value="SPASM/twitch_domain_containing"/>
    <property type="match status" value="1"/>
</dbReference>
<dbReference type="InterPro" id="IPR023867">
    <property type="entry name" value="Sulphatase_maturase_rSAM"/>
</dbReference>
<evidence type="ECO:0000256" key="2">
    <source>
        <dbReference type="ARBA" id="ARBA00022485"/>
    </source>
</evidence>
<comment type="similarity">
    <text evidence="7">Belongs to the radical SAM superfamily. Anaerobic sulfatase-maturating enzyme family.</text>
</comment>
<protein>
    <submittedName>
        <fullName evidence="9">Anaerobic sulfatase maturase</fullName>
    </submittedName>
</protein>
<dbReference type="InterPro" id="IPR034491">
    <property type="entry name" value="Anaerob_Ser_sulfatase-maturase"/>
</dbReference>
<proteinExistence type="inferred from homology"/>
<dbReference type="SFLD" id="SFLDG01386">
    <property type="entry name" value="main_SPASM_domain-containing"/>
    <property type="match status" value="1"/>
</dbReference>
<feature type="domain" description="Radical SAM core" evidence="8">
    <location>
        <begin position="11"/>
        <end position="236"/>
    </location>
</feature>
<reference evidence="9 10" key="1">
    <citation type="submission" date="2020-07" db="EMBL/GenBank/DDBJ databases">
        <title>Novel species isolated from subtropical streams in China.</title>
        <authorList>
            <person name="Lu H."/>
        </authorList>
    </citation>
    <scope>NUCLEOTIDE SEQUENCE [LARGE SCALE GENOMIC DNA]</scope>
    <source>
        <strain evidence="9 10">LX20W</strain>
    </source>
</reference>
<evidence type="ECO:0000256" key="5">
    <source>
        <dbReference type="ARBA" id="ARBA00023004"/>
    </source>
</evidence>
<keyword evidence="2" id="KW-0004">4Fe-4S</keyword>
<dbReference type="InterPro" id="IPR007197">
    <property type="entry name" value="rSAM"/>
</dbReference>
<organism evidence="9 10">
    <name type="scientific">Rugamonas brunnea</name>
    <dbReference type="NCBI Taxonomy" id="2758569"/>
    <lineage>
        <taxon>Bacteria</taxon>
        <taxon>Pseudomonadati</taxon>
        <taxon>Pseudomonadota</taxon>
        <taxon>Betaproteobacteria</taxon>
        <taxon>Burkholderiales</taxon>
        <taxon>Oxalobacteraceae</taxon>
        <taxon>Telluria group</taxon>
        <taxon>Rugamonas</taxon>
    </lineage>
</organism>
<keyword evidence="10" id="KW-1185">Reference proteome</keyword>
<dbReference type="NCBIfam" id="TIGR03942">
    <property type="entry name" value="sulfatase_rSAM"/>
    <property type="match status" value="1"/>
</dbReference>
<dbReference type="SUPFAM" id="SSF102114">
    <property type="entry name" value="Radical SAM enzymes"/>
    <property type="match status" value="1"/>
</dbReference>
<dbReference type="GO" id="GO:0051539">
    <property type="term" value="F:4 iron, 4 sulfur cluster binding"/>
    <property type="evidence" value="ECO:0007669"/>
    <property type="project" value="UniProtKB-KW"/>
</dbReference>
<dbReference type="SFLD" id="SFLDS00029">
    <property type="entry name" value="Radical_SAM"/>
    <property type="match status" value="1"/>
</dbReference>
<keyword evidence="4" id="KW-0479">Metal-binding</keyword>
<sequence>MSTPSDTANPPAQEQGLHLMAKPIGPLCNLDCDYCFYLEKEQMYPPREKFRMTDEVLRAYVQRYIAAQSTPEVEFTWQGGEPTLLGLDFFRRALDLQREYGQGKTIRNSLQTNGTLLEEEWCAFLAHHQFTVGLSLDGPQALHDMHRPDKQGRSSHAQVMHALRLLQQHGVQYNVLVTVTRDSTAHGLAIYRFLKGEGVRHIQFNPVVERMPAPREQVIGLHFATPPKLAARAPAPATAPTPAPAGEVAVTAQTVARGAYGDFLIAIFDEWVRNDVGTVHVMNFEWALAAWLQLPATVCLFAPRCGKAMIVEHSGDVFSCDHFMYPDYLLGNIAQDDPRTLAASAQQQAFGAAKEEALPDYCRRCPYLFACHGECPKNRFMVSPDGQPGMNYLCPSYEKYFRHITRAMNALGQIVASGMPASAIMEAYKGPLILKTTAVTK</sequence>
<dbReference type="NCBIfam" id="TIGR04085">
    <property type="entry name" value="rSAM_more_4Fe4S"/>
    <property type="match status" value="1"/>
</dbReference>
<comment type="cofactor">
    <cofactor evidence="1">
        <name>[4Fe-4S] cluster</name>
        <dbReference type="ChEBI" id="CHEBI:49883"/>
    </cofactor>
</comment>
<dbReference type="PANTHER" id="PTHR43273:SF3">
    <property type="entry name" value="ANAEROBIC SULFATASE-MATURATING ENZYME HOMOLOG ASLB-RELATED"/>
    <property type="match status" value="1"/>
</dbReference>
<comment type="caution">
    <text evidence="9">The sequence shown here is derived from an EMBL/GenBank/DDBJ whole genome shotgun (WGS) entry which is preliminary data.</text>
</comment>
<dbReference type="EMBL" id="JACEZT010000003">
    <property type="protein sequence ID" value="MBA5636882.1"/>
    <property type="molecule type" value="Genomic_DNA"/>
</dbReference>
<dbReference type="GO" id="GO:0046872">
    <property type="term" value="F:metal ion binding"/>
    <property type="evidence" value="ECO:0007669"/>
    <property type="project" value="UniProtKB-KW"/>
</dbReference>
<keyword evidence="6" id="KW-0411">Iron-sulfur</keyword>
<dbReference type="Proteomes" id="UP000534388">
    <property type="component" value="Unassembled WGS sequence"/>
</dbReference>
<evidence type="ECO:0000313" key="9">
    <source>
        <dbReference type="EMBL" id="MBA5636882.1"/>
    </source>
</evidence>
<dbReference type="CDD" id="cd01335">
    <property type="entry name" value="Radical_SAM"/>
    <property type="match status" value="1"/>
</dbReference>
<dbReference type="RefSeq" id="WP_182160987.1">
    <property type="nucleotide sequence ID" value="NZ_JACEZT010000003.1"/>
</dbReference>
<dbReference type="GO" id="GO:0016491">
    <property type="term" value="F:oxidoreductase activity"/>
    <property type="evidence" value="ECO:0007669"/>
    <property type="project" value="InterPro"/>
</dbReference>
<dbReference type="PROSITE" id="PS51918">
    <property type="entry name" value="RADICAL_SAM"/>
    <property type="match status" value="1"/>
</dbReference>
<dbReference type="Pfam" id="PF04055">
    <property type="entry name" value="Radical_SAM"/>
    <property type="match status" value="1"/>
</dbReference>
<evidence type="ECO:0000256" key="1">
    <source>
        <dbReference type="ARBA" id="ARBA00001966"/>
    </source>
</evidence>
<keyword evidence="3" id="KW-0949">S-adenosyl-L-methionine</keyword>
<evidence type="ECO:0000313" key="10">
    <source>
        <dbReference type="Proteomes" id="UP000534388"/>
    </source>
</evidence>
<evidence type="ECO:0000256" key="3">
    <source>
        <dbReference type="ARBA" id="ARBA00022691"/>
    </source>
</evidence>
<dbReference type="SFLD" id="SFLDG01072">
    <property type="entry name" value="dehydrogenase_like"/>
    <property type="match status" value="1"/>
</dbReference>
<accession>A0A7W2IBF0</accession>
<dbReference type="Pfam" id="PF13186">
    <property type="entry name" value="SPASM"/>
    <property type="match status" value="1"/>
</dbReference>
<evidence type="ECO:0000256" key="6">
    <source>
        <dbReference type="ARBA" id="ARBA00023014"/>
    </source>
</evidence>